<reference evidence="21 22" key="1">
    <citation type="submission" date="2019-06" db="EMBL/GenBank/DDBJ databases">
        <title>Draft genome sequence of Methanolobus vulcani B1d.</title>
        <authorList>
            <person name="Creighbaum A.J."/>
            <person name="Ticak T."/>
            <person name="Hariraju D."/>
            <person name="Arivett B.A."/>
            <person name="Ferguson D.J.Jr."/>
        </authorList>
    </citation>
    <scope>NUCLEOTIDE SEQUENCE [LARGE SCALE GENOMIC DNA]</scope>
    <source>
        <strain evidence="21 22">B1d</strain>
    </source>
</reference>
<dbReference type="InterPro" id="IPR003661">
    <property type="entry name" value="HisK_dim/P_dom"/>
</dbReference>
<feature type="modified residue" description="4-aspartylphosphate" evidence="14">
    <location>
        <position position="2396"/>
    </location>
</feature>
<dbReference type="Pfam" id="PF10114">
    <property type="entry name" value="PocR"/>
    <property type="match status" value="1"/>
</dbReference>
<dbReference type="PROSITE" id="PS50109">
    <property type="entry name" value="HIS_KIN"/>
    <property type="match status" value="1"/>
</dbReference>
<dbReference type="PRINTS" id="PR00344">
    <property type="entry name" value="BCTRLSENSOR"/>
</dbReference>
<dbReference type="InterPro" id="IPR008207">
    <property type="entry name" value="Sig_transdc_His_kin_Hpt_dom"/>
</dbReference>
<feature type="modified residue" description="Phosphohistidine" evidence="13">
    <location>
        <position position="2683"/>
    </location>
</feature>
<evidence type="ECO:0000256" key="15">
    <source>
        <dbReference type="SAM" id="Coils"/>
    </source>
</evidence>
<dbReference type="NCBIfam" id="TIGR00229">
    <property type="entry name" value="sensory_box"/>
    <property type="match status" value="12"/>
</dbReference>
<dbReference type="InterPro" id="IPR003594">
    <property type="entry name" value="HATPase_dom"/>
</dbReference>
<dbReference type="Pfam" id="PF08447">
    <property type="entry name" value="PAS_3"/>
    <property type="match status" value="5"/>
</dbReference>
<dbReference type="Pfam" id="PF08448">
    <property type="entry name" value="PAS_4"/>
    <property type="match status" value="5"/>
</dbReference>
<dbReference type="InterPro" id="IPR000014">
    <property type="entry name" value="PAS"/>
</dbReference>
<comment type="subcellular location">
    <subcellularLocation>
        <location evidence="2">Cell membrane</location>
        <topology evidence="2">Multi-pass membrane protein</topology>
    </subcellularLocation>
</comment>
<evidence type="ECO:0000259" key="18">
    <source>
        <dbReference type="PROSITE" id="PS50112"/>
    </source>
</evidence>
<dbReference type="Gene3D" id="1.10.287.130">
    <property type="match status" value="1"/>
</dbReference>
<dbReference type="SMART" id="SM00388">
    <property type="entry name" value="HisKA"/>
    <property type="match status" value="1"/>
</dbReference>
<dbReference type="Gene3D" id="2.10.70.100">
    <property type="match status" value="2"/>
</dbReference>
<keyword evidence="8" id="KW-0547">Nucleotide-binding</keyword>
<dbReference type="EMBL" id="VIAQ01000015">
    <property type="protein sequence ID" value="TQD25377.1"/>
    <property type="molecule type" value="Genomic_DNA"/>
</dbReference>
<dbReference type="InterPro" id="IPR004358">
    <property type="entry name" value="Sig_transdc_His_kin-like_C"/>
</dbReference>
<feature type="domain" description="PAC" evidence="19">
    <location>
        <begin position="708"/>
        <end position="759"/>
    </location>
</feature>
<feature type="domain" description="PAC" evidence="19">
    <location>
        <begin position="2020"/>
        <end position="2071"/>
    </location>
</feature>
<dbReference type="InterPro" id="IPR001610">
    <property type="entry name" value="PAC"/>
</dbReference>
<feature type="domain" description="PAS" evidence="18">
    <location>
        <begin position="1701"/>
        <end position="1772"/>
    </location>
</feature>
<dbReference type="SMART" id="SM00091">
    <property type="entry name" value="PAS"/>
    <property type="match status" value="10"/>
</dbReference>
<feature type="domain" description="PAC" evidence="19">
    <location>
        <begin position="328"/>
        <end position="380"/>
    </location>
</feature>
<feature type="domain" description="Histidine kinase" evidence="16">
    <location>
        <begin position="2103"/>
        <end position="2324"/>
    </location>
</feature>
<feature type="domain" description="PAC" evidence="19">
    <location>
        <begin position="1287"/>
        <end position="1337"/>
    </location>
</feature>
<organism evidence="21 22">
    <name type="scientific">Methanolobus vulcani</name>
    <dbReference type="NCBI Taxonomy" id="38026"/>
    <lineage>
        <taxon>Archaea</taxon>
        <taxon>Methanobacteriati</taxon>
        <taxon>Methanobacteriota</taxon>
        <taxon>Stenosarchaea group</taxon>
        <taxon>Methanomicrobia</taxon>
        <taxon>Methanosarcinales</taxon>
        <taxon>Methanosarcinaceae</taxon>
        <taxon>Methanolobus</taxon>
    </lineage>
</organism>
<feature type="domain" description="PAS" evidence="18">
    <location>
        <begin position="507"/>
        <end position="575"/>
    </location>
</feature>
<dbReference type="PANTHER" id="PTHR43304:SF1">
    <property type="entry name" value="PAC DOMAIN-CONTAINING PROTEIN"/>
    <property type="match status" value="1"/>
</dbReference>
<evidence type="ECO:0000256" key="5">
    <source>
        <dbReference type="ARBA" id="ARBA00022553"/>
    </source>
</evidence>
<dbReference type="GO" id="GO:0005886">
    <property type="term" value="C:plasma membrane"/>
    <property type="evidence" value="ECO:0007669"/>
    <property type="project" value="UniProtKB-SubCell"/>
</dbReference>
<dbReference type="PROSITE" id="PS50110">
    <property type="entry name" value="RESPONSE_REGULATORY"/>
    <property type="match status" value="2"/>
</dbReference>
<dbReference type="SUPFAM" id="SSF52172">
    <property type="entry name" value="CheY-like"/>
    <property type="match status" value="2"/>
</dbReference>
<keyword evidence="4" id="KW-1003">Cell membrane</keyword>
<dbReference type="SMART" id="SM00448">
    <property type="entry name" value="REC"/>
    <property type="match status" value="2"/>
</dbReference>
<dbReference type="SMART" id="SM00086">
    <property type="entry name" value="PAC"/>
    <property type="match status" value="14"/>
</dbReference>
<evidence type="ECO:0000256" key="1">
    <source>
        <dbReference type="ARBA" id="ARBA00000085"/>
    </source>
</evidence>
<feature type="domain" description="PAC" evidence="19">
    <location>
        <begin position="455"/>
        <end position="506"/>
    </location>
</feature>
<comment type="caution">
    <text evidence="21">The sequence shown here is derived from an EMBL/GenBank/DDBJ whole genome shotgun (WGS) entry which is preliminary data.</text>
</comment>
<keyword evidence="7" id="KW-0812">Transmembrane</keyword>
<dbReference type="FunFam" id="3.30.565.10:FF:000010">
    <property type="entry name" value="Sensor histidine kinase RcsC"/>
    <property type="match status" value="1"/>
</dbReference>
<evidence type="ECO:0000256" key="14">
    <source>
        <dbReference type="PROSITE-ProRule" id="PRU00169"/>
    </source>
</evidence>
<dbReference type="InterPro" id="IPR000700">
    <property type="entry name" value="PAS-assoc_C"/>
</dbReference>
<evidence type="ECO:0000256" key="6">
    <source>
        <dbReference type="ARBA" id="ARBA00022679"/>
    </source>
</evidence>
<dbReference type="Pfam" id="PF01627">
    <property type="entry name" value="Hpt"/>
    <property type="match status" value="1"/>
</dbReference>
<feature type="domain" description="PAS" evidence="18">
    <location>
        <begin position="1582"/>
        <end position="1630"/>
    </location>
</feature>
<keyword evidence="6" id="KW-0808">Transferase</keyword>
<dbReference type="FunFam" id="1.10.287.130:FF:000003">
    <property type="entry name" value="Histidine kinase"/>
    <property type="match status" value="1"/>
</dbReference>
<dbReference type="Gene3D" id="3.30.565.10">
    <property type="entry name" value="Histidine kinase-like ATPase, C-terminal domain"/>
    <property type="match status" value="1"/>
</dbReference>
<evidence type="ECO:0000256" key="11">
    <source>
        <dbReference type="ARBA" id="ARBA00022989"/>
    </source>
</evidence>
<feature type="domain" description="PAC" evidence="19">
    <location>
        <begin position="1893"/>
        <end position="1945"/>
    </location>
</feature>
<dbReference type="SUPFAM" id="SSF47384">
    <property type="entry name" value="Homodimeric domain of signal transducing histidine kinase"/>
    <property type="match status" value="1"/>
</dbReference>
<keyword evidence="9" id="KW-0418">Kinase</keyword>
<dbReference type="InterPro" id="IPR018771">
    <property type="entry name" value="PocR_dom"/>
</dbReference>
<feature type="domain" description="PAC" evidence="19">
    <location>
        <begin position="1411"/>
        <end position="1462"/>
    </location>
</feature>
<feature type="domain" description="PAS" evidence="18">
    <location>
        <begin position="1462"/>
        <end position="1532"/>
    </location>
</feature>
<evidence type="ECO:0000256" key="12">
    <source>
        <dbReference type="ARBA" id="ARBA00023136"/>
    </source>
</evidence>
<dbReference type="Pfam" id="PF00512">
    <property type="entry name" value="HisKA"/>
    <property type="match status" value="1"/>
</dbReference>
<evidence type="ECO:0000259" key="17">
    <source>
        <dbReference type="PROSITE" id="PS50110"/>
    </source>
</evidence>
<comment type="catalytic activity">
    <reaction evidence="1">
        <text>ATP + protein L-histidine = ADP + protein N-phospho-L-histidine.</text>
        <dbReference type="EC" id="2.7.13.3"/>
    </reaction>
</comment>
<dbReference type="SUPFAM" id="SSF47226">
    <property type="entry name" value="Histidine-containing phosphotransfer domain, HPT domain"/>
    <property type="match status" value="1"/>
</dbReference>
<dbReference type="InterPro" id="IPR013656">
    <property type="entry name" value="PAS_4"/>
</dbReference>
<protein>
    <recommendedName>
        <fullName evidence="3">histidine kinase</fullName>
        <ecNumber evidence="3">2.7.13.3</ecNumber>
    </recommendedName>
</protein>
<dbReference type="GO" id="GO:0005524">
    <property type="term" value="F:ATP binding"/>
    <property type="evidence" value="ECO:0007669"/>
    <property type="project" value="UniProtKB-KW"/>
</dbReference>
<keyword evidence="15" id="KW-0175">Coiled coil</keyword>
<feature type="coiled-coil region" evidence="15">
    <location>
        <begin position="237"/>
        <end position="264"/>
    </location>
</feature>
<evidence type="ECO:0000256" key="10">
    <source>
        <dbReference type="ARBA" id="ARBA00022840"/>
    </source>
</evidence>
<keyword evidence="5 14" id="KW-0597">Phosphoprotein</keyword>
<dbReference type="InterPro" id="IPR035965">
    <property type="entry name" value="PAS-like_dom_sf"/>
</dbReference>
<feature type="domain" description="PAS" evidence="18">
    <location>
        <begin position="254"/>
        <end position="324"/>
    </location>
</feature>
<dbReference type="EC" id="2.7.13.3" evidence="3"/>
<dbReference type="Gene3D" id="3.30.450.20">
    <property type="entry name" value="PAS domain"/>
    <property type="match status" value="15"/>
</dbReference>
<keyword evidence="22" id="KW-1185">Reference proteome</keyword>
<dbReference type="Gene3D" id="3.40.50.2300">
    <property type="match status" value="2"/>
</dbReference>
<dbReference type="SUPFAM" id="SSF55785">
    <property type="entry name" value="PYP-like sensor domain (PAS domain)"/>
    <property type="match status" value="15"/>
</dbReference>
<dbReference type="Pfam" id="PF02518">
    <property type="entry name" value="HATPase_c"/>
    <property type="match status" value="1"/>
</dbReference>
<feature type="domain" description="PAS" evidence="18">
    <location>
        <begin position="1233"/>
        <end position="1283"/>
    </location>
</feature>
<dbReference type="CDD" id="cd00130">
    <property type="entry name" value="PAS"/>
    <property type="match status" value="10"/>
</dbReference>
<proteinExistence type="predicted"/>
<evidence type="ECO:0000259" key="19">
    <source>
        <dbReference type="PROSITE" id="PS50113"/>
    </source>
</evidence>
<evidence type="ECO:0000256" key="4">
    <source>
        <dbReference type="ARBA" id="ARBA00022475"/>
    </source>
</evidence>
<evidence type="ECO:0000256" key="7">
    <source>
        <dbReference type="ARBA" id="ARBA00022692"/>
    </source>
</evidence>
<feature type="domain" description="Response regulatory" evidence="17">
    <location>
        <begin position="2342"/>
        <end position="2463"/>
    </location>
</feature>
<evidence type="ECO:0000256" key="8">
    <source>
        <dbReference type="ARBA" id="ARBA00022741"/>
    </source>
</evidence>
<evidence type="ECO:0000313" key="21">
    <source>
        <dbReference type="EMBL" id="TQD25377.1"/>
    </source>
</evidence>
<feature type="modified residue" description="4-aspartylphosphate" evidence="14">
    <location>
        <position position="2539"/>
    </location>
</feature>
<accession>A0A7Z8KRB5</accession>
<feature type="coiled-coil region" evidence="15">
    <location>
        <begin position="2062"/>
        <end position="2096"/>
    </location>
</feature>
<evidence type="ECO:0000256" key="9">
    <source>
        <dbReference type="ARBA" id="ARBA00022777"/>
    </source>
</evidence>
<dbReference type="RefSeq" id="WP_154810104.1">
    <property type="nucleotide sequence ID" value="NZ_VIAQ01000015.1"/>
</dbReference>
<feature type="domain" description="Response regulatory" evidence="17">
    <location>
        <begin position="2490"/>
        <end position="2609"/>
    </location>
</feature>
<name>A0A7Z8KRB5_9EURY</name>
<gene>
    <name evidence="21" type="ORF">FKV42_10125</name>
</gene>
<dbReference type="InterPro" id="IPR036097">
    <property type="entry name" value="HisK_dim/P_sf"/>
</dbReference>
<evidence type="ECO:0000259" key="16">
    <source>
        <dbReference type="PROSITE" id="PS50109"/>
    </source>
</evidence>
<dbReference type="InterPro" id="IPR001789">
    <property type="entry name" value="Sig_transdc_resp-reg_receiver"/>
</dbReference>
<keyword evidence="11" id="KW-1133">Transmembrane helix</keyword>
<dbReference type="InterPro" id="IPR011006">
    <property type="entry name" value="CheY-like_superfamily"/>
</dbReference>
<dbReference type="PROSITE" id="PS50112">
    <property type="entry name" value="PAS"/>
    <property type="match status" value="6"/>
</dbReference>
<evidence type="ECO:0000256" key="3">
    <source>
        <dbReference type="ARBA" id="ARBA00012438"/>
    </source>
</evidence>
<feature type="domain" description="PAC" evidence="19">
    <location>
        <begin position="1041"/>
        <end position="1093"/>
    </location>
</feature>
<keyword evidence="12" id="KW-0472">Membrane</keyword>
<dbReference type="InterPro" id="IPR052162">
    <property type="entry name" value="Sensor_kinase/Photoreceptor"/>
</dbReference>
<evidence type="ECO:0000313" key="22">
    <source>
        <dbReference type="Proteomes" id="UP000319335"/>
    </source>
</evidence>
<dbReference type="SMART" id="SM00387">
    <property type="entry name" value="HATPase_c"/>
    <property type="match status" value="1"/>
</dbReference>
<sequence>MKKDSGEYRILFEKNHTPMLLVNSDSLEIVDANCAACQYYESSHEELTRMKIFEIITHPEEELRRCVKKALNEEQDHFICTSRFPDKEEHDIEISTIPIQIENENILCFSIYDTTLITEYKRSEKKLVEDEEKLRLFIEHAPVSLVMLDRNMRHVAVSRQFLNDFSLGDRDIIGLNHYDIIPLDEKYKEMHRRALQGEVITIEENRFEDEDGKVHWLRGEVRPWKAADNSIGGIIIFMEHITERKEAEIALKNSENQLRTLINTIPDLVWQKDVNGVYLSCNTKFESFFGAKEEEIIGKTDYDFVDKELADFFRQKDMEAFEAGRFLINEEVVTYASDGHQELLEVRKCPMYDPDGKPIGTVGVSRDITERKHNEDKLRESEALLNEVGTIAKIGGWEYDVASAAVKWTPEVYKIFDIEPDFELAYGNTLKYYSSDSRKSVEKAFNDAIEKAETYDLEIELTTPKGNHKWVRTIGNPTIENEKVVKITGSFQDITERKNTETALKNSEKQLRTLINTIPDLVWLKDINGKFIACNFEYESFYNVSEEEIIGKTDYDFHDRELADFFTQKDLEALEAGKPLTNEEIIARVVDGYPEHIETIKTPMYDSNGDLIGILSVGRNITARKEAEAALKDSEALLNEVGTIAKIGGWEYDVATGTGKLTPEVYRIYDLEPYSPTSVESTLGFYLPASRNTVKKAFNDAIEKGEPYDLELELITPKGNHKWVRTSGRPTMENGKVVQIIGSFQDITTIKETELKLLESESRVRRKLNAIMEPEGDIGELELADIIDTQTLQSLMDDFYQLTNIGSAVIDNKGEVLVASGWQDICMNFHRVHPETCKHCIESDSQLSRDIAPGTFKLYKCKNNMWDVAAPIMVAGSHLGNLYYGQFFYDDEDIPYDTFRLQAKKYGFDEKEYIEALERVPRWSRDTVNTVMRFYTQLTSVLSSQSYSNIKLARALNERDELLDSLHESEEKLKLFIEHAPASLAMFDRDMRFIAVSHRWLTDLALDDKNIIGMPHYKLFPEIPHAWKVAHQRAMEGEVVTMKEVPFMQIEGKLHWLHWEARPWKASDGTIGGIVIFTEDITERKEAQDKIRESEALLNEVGRIGKIGGWEYYRESSEIKFTPELASILETKEIDTVEKVMKYFSPESRTTLEKARINAIEKGEGFDLELDIITHKNNHRWVRLSARPKMVDGKVEKIIGSMQDITLRKEMEQELRESQQKYQMLSDATIEGIIFHENGIVLDVNKAVTRASGYSKEEIVGKNILKMTIHPDDMDIVLQHMKEDDGKPYEIRSIRKDGTVFPIEIEAYNLTYKGKAARVAAIRDITERKEAEEKLRKSEALLKDVSRLSQIGGWEFDTVSGESTWTPEVKAIFERNEPYDDPEDAINNFPAGSRQIIEKAFYAAIKEGKPYDLELEFISEKGKHKWVRTIGNPIIENNEIRKITGVMQDITERKNAENELKESEERFKILHNASFGGILIHENNVIRDCNFGLSEITGYSYKELIGMDGKFLFAESSRDTVRENVKRGYEGQYEVLGLRKDGTEYPLQVEARNMPYKGKKIRVVELRDITERKKAEQELKESEERFKALHDASFGGIFIHQDNIIIDCNQGLADITGYSLEELIGMNGLLLTAESYREEVISNIAKSYGEPYESIGRRKDGTEYPVRVHGKTIPYKGKQVRVVEFRDITEQKLAEKALLEKTEELERYFTSSLDLLCIANINGQFVRLNPEWENVLGYPVSELEGRPFIDFVHPDDKETTIETLTRQSTEANTVRSIVNRYRARDGTYRWIEWRSTRIGELIYGVARDITQRKEAEEKLFENEEKLRLFIEHAPAALTMLDRDMRHIAVSKRWLEDYSLDMDIIGKNHYVVMPEVKEEWKEAHQRAMKGEVISSNEDSYISDDGSVHWLRWEVRPWKTANGAIGGIIIFAEDITERKEYEEKLLESQSLLNEMGNMAKIGGWELDLISNKPTWTPEVYAIHELDIDEAVNIEIGLSYYLPASRKILEKAINELIEKGKPYELELEFITAKGNHKWVRSSGYPKIVNGKVVKITGTLQDITERKSAEEKLLEYAEELEDKNFELDQALIKAEEATRAKSEFLANMSHEIRTPMNGVIGMTHLLLTTKLNDKQKHYVDIVQKSGENLLELINDILDISKIEAGKLDIDEVDINLQEILEEVASLLSIRANEKGLEFICIADPEVPVNIKADPARLRQILINLGGNAIKFTTEGEVVIRVKLESESDSEEKLRFSIKDTGIGIPAEKKDLLFQKFTQVDASTTRYYGGTGLGLAISKELVELMGGEIGFESEEGKGSEFWFKLSFEKRPESEVTEKQCSEMEGIHVLVVDDNETNREVLVNLLNSWKMKVEEVNDGPSAIQKLFKAHEEGEPFQVAVLDMQIPGMDGGLLGRIIKSDKDLNDISLIMLGSAGNVPGSWNANKKNFAACLSKPIKTSELFSKLSSLFSDAQKAERKEGSEKEIETSGIDYSKARILLVEDNMVNQHVAQSMLQKLGITADVANNGLEAIEALETIPYDLVFMDIQMPEMDGMEACKHIRNKQSSVINHDIPIIAMTAHAMKGDEEKCMETGMNDYMSKPINLDLLSKKIDKWLAHDPEKDYATITKDNKDKEPMIFDSKLFMENIMDDIVLAKEVIEIFNRNAPHQLEELKDAIEKKQIETIVNSAHSLKGASASVGGMALCDISARIEVQAGSGQIEEIIEMLPDLDKNYELLMQELEKWQS</sequence>
<dbReference type="GO" id="GO:0000155">
    <property type="term" value="F:phosphorelay sensor kinase activity"/>
    <property type="evidence" value="ECO:0007669"/>
    <property type="project" value="InterPro"/>
</dbReference>
<evidence type="ECO:0000256" key="2">
    <source>
        <dbReference type="ARBA" id="ARBA00004651"/>
    </source>
</evidence>
<dbReference type="SMART" id="SM00073">
    <property type="entry name" value="HPT"/>
    <property type="match status" value="1"/>
</dbReference>
<dbReference type="Pfam" id="PF00072">
    <property type="entry name" value="Response_reg"/>
    <property type="match status" value="2"/>
</dbReference>
<dbReference type="InterPro" id="IPR013655">
    <property type="entry name" value="PAS_fold_3"/>
</dbReference>
<keyword evidence="10" id="KW-0067">ATP-binding</keyword>
<dbReference type="Pfam" id="PF13426">
    <property type="entry name" value="PAS_9"/>
    <property type="match status" value="5"/>
</dbReference>
<evidence type="ECO:0000256" key="13">
    <source>
        <dbReference type="PROSITE-ProRule" id="PRU00110"/>
    </source>
</evidence>
<dbReference type="OrthoDB" id="342253at2157"/>
<dbReference type="CDD" id="cd00156">
    <property type="entry name" value="REC"/>
    <property type="match status" value="1"/>
</dbReference>
<dbReference type="Proteomes" id="UP000319335">
    <property type="component" value="Unassembled WGS sequence"/>
</dbReference>
<dbReference type="CDD" id="cd00088">
    <property type="entry name" value="HPT"/>
    <property type="match status" value="1"/>
</dbReference>
<dbReference type="InterPro" id="IPR036890">
    <property type="entry name" value="HATPase_C_sf"/>
</dbReference>
<dbReference type="InterPro" id="IPR036641">
    <property type="entry name" value="HPT_dom_sf"/>
</dbReference>
<feature type="domain" description="PAC" evidence="19">
    <location>
        <begin position="580"/>
        <end position="633"/>
    </location>
</feature>
<feature type="domain" description="PAC" evidence="19">
    <location>
        <begin position="1166"/>
        <end position="1217"/>
    </location>
</feature>
<feature type="domain" description="HPt" evidence="20">
    <location>
        <begin position="2644"/>
        <end position="2737"/>
    </location>
</feature>
<evidence type="ECO:0000259" key="20">
    <source>
        <dbReference type="PROSITE" id="PS50894"/>
    </source>
</evidence>
<dbReference type="CDD" id="cd00082">
    <property type="entry name" value="HisKA"/>
    <property type="match status" value="1"/>
</dbReference>
<dbReference type="Gene3D" id="1.20.120.160">
    <property type="entry name" value="HPT domain"/>
    <property type="match status" value="1"/>
</dbReference>
<feature type="domain" description="PAC" evidence="19">
    <location>
        <begin position="1529"/>
        <end position="1581"/>
    </location>
</feature>
<dbReference type="PROSITE" id="PS50894">
    <property type="entry name" value="HPT"/>
    <property type="match status" value="1"/>
</dbReference>
<dbReference type="InterPro" id="IPR005467">
    <property type="entry name" value="His_kinase_dom"/>
</dbReference>
<dbReference type="CDD" id="cd16922">
    <property type="entry name" value="HATPase_EvgS-ArcB-TorS-like"/>
    <property type="match status" value="1"/>
</dbReference>
<dbReference type="CDD" id="cd17546">
    <property type="entry name" value="REC_hyHK_CKI1_RcsC-like"/>
    <property type="match status" value="1"/>
</dbReference>
<feature type="domain" description="PAC" evidence="19">
    <location>
        <begin position="201"/>
        <end position="253"/>
    </location>
</feature>
<feature type="coiled-coil region" evidence="15">
    <location>
        <begin position="1446"/>
        <end position="1473"/>
    </location>
</feature>
<dbReference type="PANTHER" id="PTHR43304">
    <property type="entry name" value="PHYTOCHROME-LIKE PROTEIN CPH1"/>
    <property type="match status" value="1"/>
</dbReference>
<dbReference type="PROSITE" id="PS50113">
    <property type="entry name" value="PAC"/>
    <property type="match status" value="12"/>
</dbReference>
<dbReference type="SUPFAM" id="SSF55874">
    <property type="entry name" value="ATPase domain of HSP90 chaperone/DNA topoisomerase II/histidine kinase"/>
    <property type="match status" value="1"/>
</dbReference>